<name>Q4RC61_TETNG</name>
<reference evidence="1" key="1">
    <citation type="journal article" date="2004" name="Nature">
        <title>Genome duplication in the teleost fish Tetraodon nigroviridis reveals the early vertebrate proto-karyotype.</title>
        <authorList>
            <person name="Jaillon O."/>
            <person name="Aury J.-M."/>
            <person name="Brunet F."/>
            <person name="Petit J.-L."/>
            <person name="Stange-Thomann N."/>
            <person name="Mauceli E."/>
            <person name="Bouneau L."/>
            <person name="Fischer C."/>
            <person name="Ozouf-Costaz C."/>
            <person name="Bernot A."/>
            <person name="Nicaud S."/>
            <person name="Jaffe D."/>
            <person name="Fisher S."/>
            <person name="Lutfalla G."/>
            <person name="Dossat C."/>
            <person name="Segurens B."/>
            <person name="Dasilva C."/>
            <person name="Salanoubat M."/>
            <person name="Levy M."/>
            <person name="Boudet N."/>
            <person name="Castellano S."/>
            <person name="Anthouard V."/>
            <person name="Jubin C."/>
            <person name="Castelli V."/>
            <person name="Katinka M."/>
            <person name="Vacherie B."/>
            <person name="Biemont C."/>
            <person name="Skalli Z."/>
            <person name="Cattolico L."/>
            <person name="Poulain J."/>
            <person name="De Berardinis V."/>
            <person name="Cruaud C."/>
            <person name="Duprat S."/>
            <person name="Brottier P."/>
            <person name="Coutanceau J.-P."/>
            <person name="Gouzy J."/>
            <person name="Parra G."/>
            <person name="Lardier G."/>
            <person name="Chapple C."/>
            <person name="McKernan K.J."/>
            <person name="McEwan P."/>
            <person name="Bosak S."/>
            <person name="Kellis M."/>
            <person name="Volff J.-N."/>
            <person name="Guigo R."/>
            <person name="Zody M.C."/>
            <person name="Mesirov J."/>
            <person name="Lindblad-Toh K."/>
            <person name="Birren B."/>
            <person name="Nusbaum C."/>
            <person name="Kahn D."/>
            <person name="Robinson-Rechavi M."/>
            <person name="Laudet V."/>
            <person name="Schachter V."/>
            <person name="Quetier F."/>
            <person name="Saurin W."/>
            <person name="Scarpelli C."/>
            <person name="Wincker P."/>
            <person name="Lander E.S."/>
            <person name="Weissenbach J."/>
            <person name="Roest Crollius H."/>
        </authorList>
    </citation>
    <scope>NUCLEOTIDE SEQUENCE [LARGE SCALE GENOMIC DNA]</scope>
</reference>
<comment type="caution">
    <text evidence="1">The sequence shown here is derived from an EMBL/GenBank/DDBJ whole genome shotgun (WGS) entry which is preliminary data.</text>
</comment>
<evidence type="ECO:0000313" key="1">
    <source>
        <dbReference type="EMBL" id="CAG14022.1"/>
    </source>
</evidence>
<reference evidence="1" key="2">
    <citation type="submission" date="2004-02" db="EMBL/GenBank/DDBJ databases">
        <authorList>
            <consortium name="Genoscope"/>
            <consortium name="Whitehead Institute Centre for Genome Research"/>
        </authorList>
    </citation>
    <scope>NUCLEOTIDE SEQUENCE</scope>
</reference>
<accession>Q4RC61</accession>
<dbReference type="AlphaFoldDB" id="Q4RC61"/>
<dbReference type="KEGG" id="tng:GSTEN00036518G001"/>
<sequence>MFDFETVPLRIRQQTELEVAEIKMPRFSLGVTRMDKIKNEYIKGAAR</sequence>
<dbReference type="EMBL" id="CAAE01019693">
    <property type="protein sequence ID" value="CAG14022.1"/>
    <property type="molecule type" value="Genomic_DNA"/>
</dbReference>
<dbReference type="OrthoDB" id="8898144at2759"/>
<protein>
    <submittedName>
        <fullName evidence="1">(spotted green pufferfish) hypothetical protein</fullName>
    </submittedName>
</protein>
<organism evidence="1">
    <name type="scientific">Tetraodon nigroviridis</name>
    <name type="common">Spotted green pufferfish</name>
    <name type="synonym">Chelonodon nigroviridis</name>
    <dbReference type="NCBI Taxonomy" id="99883"/>
    <lineage>
        <taxon>Eukaryota</taxon>
        <taxon>Metazoa</taxon>
        <taxon>Chordata</taxon>
        <taxon>Craniata</taxon>
        <taxon>Vertebrata</taxon>
        <taxon>Euteleostomi</taxon>
        <taxon>Actinopterygii</taxon>
        <taxon>Neopterygii</taxon>
        <taxon>Teleostei</taxon>
        <taxon>Neoteleostei</taxon>
        <taxon>Acanthomorphata</taxon>
        <taxon>Eupercaria</taxon>
        <taxon>Tetraodontiformes</taxon>
        <taxon>Tetradontoidea</taxon>
        <taxon>Tetraodontidae</taxon>
        <taxon>Tetraodon</taxon>
    </lineage>
</organism>
<gene>
    <name evidence="1" type="ORF">GSTENG00036518001</name>
</gene>
<proteinExistence type="predicted"/>